<feature type="region of interest" description="Disordered" evidence="1">
    <location>
        <begin position="298"/>
        <end position="317"/>
    </location>
</feature>
<dbReference type="OrthoDB" id="10042846at2759"/>
<sequence>MEKPSLMELKRQQWAREREEAKIDWCPWGRPGCGAPLKLNRSSARSDSRLTPVDNKKNDNYLPPLNWPTHQHEQVQVPPATAPPPPPPPRRSKRHASHTMVTDGETSGYQSDNHHIDPSTTANYHLRHRRQLSSSRGQSIEPIPPDTSSVIIHHREQINSDHLDGQDVISARADYKFLERKKWVQDGTVPYDLYPECLPQLYDRSTPPRWVARPMNAFVQTEPLMSDRTLGDSSSISRHAAIQHCATNATPSFLRGQNVVVDVAELAERERKRAKANELQRILLQQLAEKENQKLLERKRQQEEEERQEQQLQRHLEAERRQIEEERRRAQEKKEAEERRLEAVKEAIAGAEQTALAEKLARRRNLQNRSVPPPPDNDPSISVRSEDRSTPAQQQREPVEIRHAIITPRPLLLDKGTLTRSSVDAQVQTDQQQLQVACRCENKPRSRQSRHKIAATTEEERPGTQMSMIALKSQTSTSTVNRPLWNAHKTNAKYQSQTEKDPRFLQRRRERLRRRQKFLLEKQLHGSWPSSENSGSQEEMGGIFFPFLPGSGTGPPHERYYEALQAAAVSRYYKKAPAVNNHHSHGKSIGASGQSDAELITPASVASHPPVAPTRSQSRQLSSPPVPAVLKKIQMSSGEPAESSGEKHEWENYDSSDQPVKIDKDFENLQIKEHKRCTEQDKQDLLYRLSVLKQSLEQRKTALDKVSLTSQ</sequence>
<dbReference type="GO" id="GO:0005929">
    <property type="term" value="C:cilium"/>
    <property type="evidence" value="ECO:0007669"/>
    <property type="project" value="TreeGrafter"/>
</dbReference>
<feature type="compositionally biased region" description="Polar residues" evidence="1">
    <location>
        <begin position="614"/>
        <end position="623"/>
    </location>
</feature>
<reference evidence="3" key="1">
    <citation type="submission" date="2021-11" db="EMBL/GenBank/DDBJ databases">
        <authorList>
            <person name="Schell T."/>
        </authorList>
    </citation>
    <scope>NUCLEOTIDE SEQUENCE</scope>
    <source>
        <strain evidence="3">M5</strain>
    </source>
</reference>
<dbReference type="PANTHER" id="PTHR22736:SF2">
    <property type="entry name" value="COILED-COIL DOMAIN-CONTAINING PROTEIN 66"/>
    <property type="match status" value="1"/>
</dbReference>
<feature type="region of interest" description="Disordered" evidence="1">
    <location>
        <begin position="363"/>
        <end position="398"/>
    </location>
</feature>
<feature type="region of interest" description="Disordered" evidence="1">
    <location>
        <begin position="605"/>
        <end position="661"/>
    </location>
</feature>
<comment type="caution">
    <text evidence="3">The sequence shown here is derived from an EMBL/GenBank/DDBJ whole genome shotgun (WGS) entry which is preliminary data.</text>
</comment>
<feature type="compositionally biased region" description="Basic and acidic residues" evidence="1">
    <location>
        <begin position="44"/>
        <end position="59"/>
    </location>
</feature>
<protein>
    <recommendedName>
        <fullName evidence="2">CCDC66 domain-containing protein</fullName>
    </recommendedName>
</protein>
<feature type="compositionally biased region" description="Pro residues" evidence="1">
    <location>
        <begin position="80"/>
        <end position="89"/>
    </location>
</feature>
<dbReference type="InterPro" id="IPR039183">
    <property type="entry name" value="CCD66"/>
</dbReference>
<dbReference type="GO" id="GO:0005874">
    <property type="term" value="C:microtubule"/>
    <property type="evidence" value="ECO:0007669"/>
    <property type="project" value="TreeGrafter"/>
</dbReference>
<feature type="region of interest" description="Disordered" evidence="1">
    <location>
        <begin position="25"/>
        <end position="122"/>
    </location>
</feature>
<dbReference type="InterPro" id="IPR040467">
    <property type="entry name" value="CCDC66_dom"/>
</dbReference>
<organism evidence="3 4">
    <name type="scientific">Daphnia galeata</name>
    <dbReference type="NCBI Taxonomy" id="27404"/>
    <lineage>
        <taxon>Eukaryota</taxon>
        <taxon>Metazoa</taxon>
        <taxon>Ecdysozoa</taxon>
        <taxon>Arthropoda</taxon>
        <taxon>Crustacea</taxon>
        <taxon>Branchiopoda</taxon>
        <taxon>Diplostraca</taxon>
        <taxon>Cladocera</taxon>
        <taxon>Anomopoda</taxon>
        <taxon>Daphniidae</taxon>
        <taxon>Daphnia</taxon>
    </lineage>
</organism>
<feature type="region of interest" description="Disordered" evidence="1">
    <location>
        <begin position="443"/>
        <end position="463"/>
    </location>
</feature>
<keyword evidence="4" id="KW-1185">Reference proteome</keyword>
<evidence type="ECO:0000259" key="2">
    <source>
        <dbReference type="Pfam" id="PF15236"/>
    </source>
</evidence>
<dbReference type="Proteomes" id="UP000789390">
    <property type="component" value="Unassembled WGS sequence"/>
</dbReference>
<dbReference type="PANTHER" id="PTHR22736">
    <property type="entry name" value="COILED-COIL DOMAIN-CONTAINING PROTEIN 66"/>
    <property type="match status" value="1"/>
</dbReference>
<evidence type="ECO:0000256" key="1">
    <source>
        <dbReference type="SAM" id="MobiDB-lite"/>
    </source>
</evidence>
<evidence type="ECO:0000313" key="4">
    <source>
        <dbReference type="Proteomes" id="UP000789390"/>
    </source>
</evidence>
<dbReference type="EMBL" id="CAKKLH010000223">
    <property type="protein sequence ID" value="CAH0106165.1"/>
    <property type="molecule type" value="Genomic_DNA"/>
</dbReference>
<evidence type="ECO:0000313" key="3">
    <source>
        <dbReference type="EMBL" id="CAH0106165.1"/>
    </source>
</evidence>
<dbReference type="AlphaFoldDB" id="A0A8J2RRN7"/>
<gene>
    <name evidence="3" type="ORF">DGAL_LOCUS9316</name>
</gene>
<dbReference type="Pfam" id="PF15236">
    <property type="entry name" value="CCDC66"/>
    <property type="match status" value="1"/>
</dbReference>
<name>A0A8J2RRN7_9CRUS</name>
<proteinExistence type="predicted"/>
<dbReference type="GO" id="GO:0060271">
    <property type="term" value="P:cilium assembly"/>
    <property type="evidence" value="ECO:0007669"/>
    <property type="project" value="TreeGrafter"/>
</dbReference>
<feature type="domain" description="CCDC66" evidence="2">
    <location>
        <begin position="244"/>
        <end position="367"/>
    </location>
</feature>
<accession>A0A8J2RRN7</accession>
<dbReference type="GO" id="GO:0008017">
    <property type="term" value="F:microtubule binding"/>
    <property type="evidence" value="ECO:0007669"/>
    <property type="project" value="TreeGrafter"/>
</dbReference>